<keyword evidence="1" id="KW-0472">Membrane</keyword>
<evidence type="ECO:0000256" key="1">
    <source>
        <dbReference type="SAM" id="Phobius"/>
    </source>
</evidence>
<reference evidence="2 3" key="1">
    <citation type="submission" date="2016-10" db="EMBL/GenBank/DDBJ databases">
        <title>Comparative genomics of Bacillus thuringiensis reveals a path to pathogens against multiple invertebrate hosts.</title>
        <authorList>
            <person name="Zheng J."/>
            <person name="Gao Q."/>
            <person name="Liu H."/>
            <person name="Peng D."/>
            <person name="Ruan L."/>
            <person name="Sun M."/>
        </authorList>
    </citation>
    <scope>NUCLEOTIDE SEQUENCE [LARGE SCALE GENOMIC DNA]</scope>
    <source>
        <strain evidence="2">BGSC 4BM1</strain>
    </source>
</reference>
<dbReference type="Proteomes" id="UP000194860">
    <property type="component" value="Unassembled WGS sequence"/>
</dbReference>
<keyword evidence="1" id="KW-0812">Transmembrane</keyword>
<dbReference type="EMBL" id="NFDG01000015">
    <property type="protein sequence ID" value="OTY29938.1"/>
    <property type="molecule type" value="Genomic_DNA"/>
</dbReference>
<organism evidence="2 3">
    <name type="scientific">Bacillus thuringiensis serovar navarrensis</name>
    <dbReference type="NCBI Taxonomy" id="339658"/>
    <lineage>
        <taxon>Bacteria</taxon>
        <taxon>Bacillati</taxon>
        <taxon>Bacillota</taxon>
        <taxon>Bacilli</taxon>
        <taxon>Bacillales</taxon>
        <taxon>Bacillaceae</taxon>
        <taxon>Bacillus</taxon>
        <taxon>Bacillus cereus group</taxon>
    </lineage>
</organism>
<comment type="caution">
    <text evidence="2">The sequence shown here is derived from an EMBL/GenBank/DDBJ whole genome shotgun (WGS) entry which is preliminary data.</text>
</comment>
<gene>
    <name evidence="2" type="ORF">BK732_01380</name>
</gene>
<proteinExistence type="predicted"/>
<name>A0A243ARD5_BACTU</name>
<keyword evidence="1" id="KW-1133">Transmembrane helix</keyword>
<protein>
    <submittedName>
        <fullName evidence="2">Uncharacterized protein</fullName>
    </submittedName>
</protein>
<feature type="transmembrane region" description="Helical" evidence="1">
    <location>
        <begin position="20"/>
        <end position="43"/>
    </location>
</feature>
<sequence>MVLPHRYQAKILKYPLNENFLSLQVVTLKSQLIFFVLGAFIFLKLMGMGSEHVIKMFQVGERRS</sequence>
<evidence type="ECO:0000313" key="3">
    <source>
        <dbReference type="Proteomes" id="UP000194860"/>
    </source>
</evidence>
<accession>A0A243ARD5</accession>
<dbReference type="AlphaFoldDB" id="A0A243ARD5"/>
<evidence type="ECO:0000313" key="2">
    <source>
        <dbReference type="EMBL" id="OTY29938.1"/>
    </source>
</evidence>